<evidence type="ECO:0000313" key="2">
    <source>
        <dbReference type="EMBL" id="GAP65931.1"/>
    </source>
</evidence>
<reference evidence="1" key="1">
    <citation type="submission" date="2015-03" db="EMBL/GenBank/DDBJ databases">
        <title>Draft genome sequence of Mizugakiibacter sediminis skMP5.</title>
        <authorList>
            <person name="Watanabe T."/>
            <person name="Kojima H."/>
            <person name="Fukui M."/>
        </authorList>
    </citation>
    <scope>NUCLEOTIDE SEQUENCE</scope>
    <source>
        <strain evidence="1">SkMP5</strain>
    </source>
</reference>
<dbReference type="HOGENOM" id="CLU_097149_0_0_6"/>
<dbReference type="EMBL" id="DF952378">
    <property type="protein sequence ID" value="GAN44522.1"/>
    <property type="molecule type" value="Genomic_DNA"/>
</dbReference>
<evidence type="ECO:0000313" key="3">
    <source>
        <dbReference type="Proteomes" id="UP000253740"/>
    </source>
</evidence>
<name>A0A0K8QMI0_9GAMM</name>
<evidence type="ECO:0008006" key="4">
    <source>
        <dbReference type="Google" id="ProtNLM"/>
    </source>
</evidence>
<dbReference type="STRING" id="1475481.GCA_000953855_01251"/>
<evidence type="ECO:0000313" key="1">
    <source>
        <dbReference type="EMBL" id="GAN44522.1"/>
    </source>
</evidence>
<reference evidence="2" key="2">
    <citation type="submission" date="2015-08" db="EMBL/GenBank/DDBJ databases">
        <title>Complete DNA Sequence of Pseudomonas syringae pv. actinidiae, the Causal Agent of Kiwifruit Canker Disease.</title>
        <authorList>
            <person name="Rikkerink E.H.A."/>
            <person name="Fineran P.C."/>
        </authorList>
    </citation>
    <scope>NUCLEOTIDE SEQUENCE</scope>
    <source>
        <strain evidence="2">SkMP5</strain>
    </source>
</reference>
<dbReference type="OrthoDB" id="7500397at2"/>
<dbReference type="InterPro" id="IPR005358">
    <property type="entry name" value="Puta_zinc/iron-chelating_dom"/>
</dbReference>
<gene>
    <name evidence="1" type="ORF">MBSD_1057</name>
    <name evidence="2" type="ORF">MBSD_n1233</name>
</gene>
<organism evidence="2">
    <name type="scientific">Mizugakiibacter sediminis</name>
    <dbReference type="NCBI Taxonomy" id="1475481"/>
    <lineage>
        <taxon>Bacteria</taxon>
        <taxon>Pseudomonadati</taxon>
        <taxon>Pseudomonadota</taxon>
        <taxon>Gammaproteobacteria</taxon>
        <taxon>Lysobacterales</taxon>
        <taxon>Rhodanobacteraceae</taxon>
        <taxon>Mizugakiibacter</taxon>
    </lineage>
</organism>
<dbReference type="AlphaFoldDB" id="A0A0K8QMI0"/>
<dbReference type="Proteomes" id="UP000253740">
    <property type="component" value="Unassembled WGS sequence"/>
</dbReference>
<keyword evidence="3" id="KW-1185">Reference proteome</keyword>
<dbReference type="Pfam" id="PF03692">
    <property type="entry name" value="CxxCxxCC"/>
    <property type="match status" value="1"/>
</dbReference>
<accession>A0A0K8QMI0</accession>
<proteinExistence type="predicted"/>
<dbReference type="EMBL" id="DF970179">
    <property type="protein sequence ID" value="GAP65931.1"/>
    <property type="molecule type" value="Genomic_DNA"/>
</dbReference>
<dbReference type="RefSeq" id="WP_062536141.1">
    <property type="nucleotide sequence ID" value="NZ_DF970179.1"/>
</dbReference>
<sequence>MPDLRFACTQCGRCCHHHNLPLTLHEAIGWLEDGGDVQVFCEAAPWPMEPPPDDLRAAHRRRRSFAARSGACPLRVTVLLVGVIAGACRHLRADMRCGIYARRPMVCRIYPAELNPFLALDPSGKACPSEAWTQGAPLIAGGRLVDADTLALVERRRQADHDDAPLKQALCRLLGIEVTALAEEGFVVYAPARGPLLAALRVARDASPEQLAEPTQWRLLTASIDSLAALHALGARFVDAPRADDPFRLVAVTGKAAAAPA</sequence>
<protein>
    <recommendedName>
        <fullName evidence="4">Fe-S oxidoreductase</fullName>
    </recommendedName>
</protein>